<gene>
    <name evidence="4" type="ORF">B7R77_22300</name>
</gene>
<name>A0AAP7ZI95_RALSL</name>
<protein>
    <submittedName>
        <fullName evidence="4">Glycosyl hydrolase family 18</fullName>
    </submittedName>
</protein>
<keyword evidence="4" id="KW-0378">Hydrolase</keyword>
<organism evidence="4 5">
    <name type="scientific">Ralstonia solanacearum K60</name>
    <dbReference type="NCBI Taxonomy" id="1091042"/>
    <lineage>
        <taxon>Bacteria</taxon>
        <taxon>Pseudomonadati</taxon>
        <taxon>Pseudomonadota</taxon>
        <taxon>Betaproteobacteria</taxon>
        <taxon>Burkholderiales</taxon>
        <taxon>Burkholderiaceae</taxon>
        <taxon>Ralstonia</taxon>
        <taxon>Ralstonia solanacearum species complex</taxon>
    </lineage>
</organism>
<evidence type="ECO:0000313" key="5">
    <source>
        <dbReference type="Proteomes" id="UP000216164"/>
    </source>
</evidence>
<evidence type="ECO:0000256" key="1">
    <source>
        <dbReference type="ARBA" id="ARBA00004196"/>
    </source>
</evidence>
<dbReference type="Gene3D" id="2.40.50.100">
    <property type="match status" value="1"/>
</dbReference>
<dbReference type="GO" id="GO:0030313">
    <property type="term" value="C:cell envelope"/>
    <property type="evidence" value="ECO:0007669"/>
    <property type="project" value="UniProtKB-SubCell"/>
</dbReference>
<comment type="caution">
    <text evidence="4">The sequence shown here is derived from an EMBL/GenBank/DDBJ whole genome shotgun (WGS) entry which is preliminary data.</text>
</comment>
<dbReference type="GO" id="GO:0016787">
    <property type="term" value="F:hydrolase activity"/>
    <property type="evidence" value="ECO:0007669"/>
    <property type="project" value="UniProtKB-KW"/>
</dbReference>
<dbReference type="PANTHER" id="PTHR32347">
    <property type="entry name" value="EFFLUX SYSTEM COMPONENT YKNX-RELATED"/>
    <property type="match status" value="1"/>
</dbReference>
<reference evidence="4 5" key="1">
    <citation type="submission" date="2017-04" db="EMBL/GenBank/DDBJ databases">
        <title>Genome Announcement: Closed genomes of Ralstonia solanacearum strains K60, UW551, and UW700.</title>
        <authorList>
            <person name="Hayes M."/>
            <person name="Macintyre A.M."/>
            <person name="Allen C."/>
        </authorList>
    </citation>
    <scope>NUCLEOTIDE SEQUENCE [LARGE SCALE GENOMIC DNA]</scope>
    <source>
        <strain evidence="4 5">UW25</strain>
    </source>
</reference>
<evidence type="ECO:0000313" key="4">
    <source>
        <dbReference type="EMBL" id="OYQ09604.1"/>
    </source>
</evidence>
<sequence length="361" mass="39166">MKGRWIFYLSALGALVGVVAAVLYARQSPPLPPVFQPAANPYAQGIYANGIVESDQQSGANVNLYPEVSGTVVRIDAREGQAVRRGDVLIEIEDSVQRALTAQQTAQAEAADAQLAALKAQPRKETLEVMRAQVGASQASLKTVQDQLDKLQTASRLNPKAVSRDALDNAINAERVARGNLAIAQRQLELTRAGAWVYDIRNQERQLDALQKAAAASAALLNKYAVRAPMDGVVMSINTAVGAYVSPQGTYDAYTQGNTPLAVMGSGQGRLAVRVYLDEILVNRLPAGTVEARMTLRGTDISIPLEYVRTQPYVSPKIQLSDQRTERVDVRVLPLVFRFERPANVMVYPGQLVDVYLRGAP</sequence>
<evidence type="ECO:0000256" key="2">
    <source>
        <dbReference type="ARBA" id="ARBA00023054"/>
    </source>
</evidence>
<dbReference type="Pfam" id="PF25917">
    <property type="entry name" value="BSH_RND"/>
    <property type="match status" value="1"/>
</dbReference>
<dbReference type="InterPro" id="IPR058625">
    <property type="entry name" value="MdtA-like_BSH"/>
</dbReference>
<dbReference type="AlphaFoldDB" id="A0AAP7ZI95"/>
<dbReference type="InterPro" id="IPR050465">
    <property type="entry name" value="UPF0194_transport"/>
</dbReference>
<dbReference type="PANTHER" id="PTHR32347:SF23">
    <property type="entry name" value="BLL5650 PROTEIN"/>
    <property type="match status" value="1"/>
</dbReference>
<dbReference type="RefSeq" id="WP_094395259.1">
    <property type="nucleotide sequence ID" value="NZ_NCTK01000002.1"/>
</dbReference>
<evidence type="ECO:0000259" key="3">
    <source>
        <dbReference type="Pfam" id="PF25917"/>
    </source>
</evidence>
<comment type="subcellular location">
    <subcellularLocation>
        <location evidence="1">Cell envelope</location>
    </subcellularLocation>
</comment>
<dbReference type="EMBL" id="NCTK01000002">
    <property type="protein sequence ID" value="OYQ09604.1"/>
    <property type="molecule type" value="Genomic_DNA"/>
</dbReference>
<dbReference type="Proteomes" id="UP000216164">
    <property type="component" value="Unassembled WGS sequence"/>
</dbReference>
<accession>A0AAP7ZI95</accession>
<keyword evidence="2" id="KW-0175">Coiled coil</keyword>
<dbReference type="SUPFAM" id="SSF111369">
    <property type="entry name" value="HlyD-like secretion proteins"/>
    <property type="match status" value="1"/>
</dbReference>
<feature type="domain" description="Multidrug resistance protein MdtA-like barrel-sandwich hybrid" evidence="3">
    <location>
        <begin position="62"/>
        <end position="247"/>
    </location>
</feature>
<proteinExistence type="predicted"/>